<keyword evidence="5" id="KW-1133">Transmembrane helix</keyword>
<keyword evidence="3" id="KW-0802">TPR repeat</keyword>
<proteinExistence type="predicted"/>
<dbReference type="InterPro" id="IPR016024">
    <property type="entry name" value="ARM-type_fold"/>
</dbReference>
<name>A0A2T1LZY1_9CHRO</name>
<reference evidence="7 8" key="2">
    <citation type="submission" date="2018-03" db="EMBL/GenBank/DDBJ databases">
        <authorList>
            <person name="Keele B.F."/>
        </authorList>
    </citation>
    <scope>NUCLEOTIDE SEQUENCE [LARGE SCALE GENOMIC DNA]</scope>
    <source>
        <strain evidence="7 8">CCALA 016</strain>
    </source>
</reference>
<keyword evidence="6" id="KW-0732">Signal</keyword>
<feature type="compositionally biased region" description="Polar residues" evidence="4">
    <location>
        <begin position="191"/>
        <end position="210"/>
    </location>
</feature>
<dbReference type="Proteomes" id="UP000239001">
    <property type="component" value="Unassembled WGS sequence"/>
</dbReference>
<dbReference type="RefSeq" id="WP_106456408.1">
    <property type="nucleotide sequence ID" value="NZ_PXOH01000006.1"/>
</dbReference>
<evidence type="ECO:0000313" key="8">
    <source>
        <dbReference type="Proteomes" id="UP000239001"/>
    </source>
</evidence>
<feature type="chain" id="PRO_5015661352" evidence="6">
    <location>
        <begin position="26"/>
        <end position="406"/>
    </location>
</feature>
<keyword evidence="8" id="KW-1185">Reference proteome</keyword>
<feature type="repeat" description="TPR" evidence="3">
    <location>
        <begin position="61"/>
        <end position="94"/>
    </location>
</feature>
<protein>
    <submittedName>
        <fullName evidence="7">Uncharacterized protein</fullName>
    </submittedName>
</protein>
<organism evidence="7 8">
    <name type="scientific">Aphanothece hegewaldii CCALA 016</name>
    <dbReference type="NCBI Taxonomy" id="2107694"/>
    <lineage>
        <taxon>Bacteria</taxon>
        <taxon>Bacillati</taxon>
        <taxon>Cyanobacteriota</taxon>
        <taxon>Cyanophyceae</taxon>
        <taxon>Oscillatoriophycideae</taxon>
        <taxon>Chroococcales</taxon>
        <taxon>Aphanothecaceae</taxon>
        <taxon>Aphanothece</taxon>
    </lineage>
</organism>
<feature type="transmembrane region" description="Helical" evidence="5">
    <location>
        <begin position="136"/>
        <end position="157"/>
    </location>
</feature>
<dbReference type="Pfam" id="PF13646">
    <property type="entry name" value="HEAT_2"/>
    <property type="match status" value="1"/>
</dbReference>
<keyword evidence="1" id="KW-0042">Antenna complex</keyword>
<keyword evidence="5" id="KW-0472">Membrane</keyword>
<dbReference type="OrthoDB" id="581048at2"/>
<dbReference type="InterPro" id="IPR011989">
    <property type="entry name" value="ARM-like"/>
</dbReference>
<feature type="region of interest" description="Disordered" evidence="4">
    <location>
        <begin position="382"/>
        <end position="406"/>
    </location>
</feature>
<comment type="caution">
    <text evidence="7">The sequence shown here is derived from an EMBL/GenBank/DDBJ whole genome shotgun (WGS) entry which is preliminary data.</text>
</comment>
<dbReference type="PANTHER" id="PTHR12697:SF5">
    <property type="entry name" value="DEOXYHYPUSINE HYDROXYLASE"/>
    <property type="match status" value="1"/>
</dbReference>
<feature type="region of interest" description="Disordered" evidence="4">
    <location>
        <begin position="109"/>
        <end position="130"/>
    </location>
</feature>
<feature type="signal peptide" evidence="6">
    <location>
        <begin position="1"/>
        <end position="25"/>
    </location>
</feature>
<feature type="compositionally biased region" description="Low complexity" evidence="4">
    <location>
        <begin position="109"/>
        <end position="118"/>
    </location>
</feature>
<dbReference type="PANTHER" id="PTHR12697">
    <property type="entry name" value="PBS LYASE HEAT-LIKE PROTEIN"/>
    <property type="match status" value="1"/>
</dbReference>
<dbReference type="PROSITE" id="PS51257">
    <property type="entry name" value="PROKAR_LIPOPROTEIN"/>
    <property type="match status" value="1"/>
</dbReference>
<evidence type="ECO:0000256" key="1">
    <source>
        <dbReference type="ARBA" id="ARBA00022549"/>
    </source>
</evidence>
<dbReference type="InterPro" id="IPR019734">
    <property type="entry name" value="TPR_rpt"/>
</dbReference>
<evidence type="ECO:0000256" key="5">
    <source>
        <dbReference type="SAM" id="Phobius"/>
    </source>
</evidence>
<dbReference type="Gene3D" id="1.25.10.10">
    <property type="entry name" value="Leucine-rich Repeat Variant"/>
    <property type="match status" value="1"/>
</dbReference>
<keyword evidence="2" id="KW-0605">Phycobilisome</keyword>
<reference evidence="7 8" key="1">
    <citation type="submission" date="2018-03" db="EMBL/GenBank/DDBJ databases">
        <title>The ancient ancestry and fast evolution of plastids.</title>
        <authorList>
            <person name="Moore K.R."/>
            <person name="Magnabosco C."/>
            <person name="Momper L."/>
            <person name="Gold D.A."/>
            <person name="Bosak T."/>
            <person name="Fournier G.P."/>
        </authorList>
    </citation>
    <scope>NUCLEOTIDE SEQUENCE [LARGE SCALE GENOMIC DNA]</scope>
    <source>
        <strain evidence="7 8">CCALA 016</strain>
    </source>
</reference>
<dbReference type="GO" id="GO:0016491">
    <property type="term" value="F:oxidoreductase activity"/>
    <property type="evidence" value="ECO:0007669"/>
    <property type="project" value="TreeGrafter"/>
</dbReference>
<dbReference type="EMBL" id="PXOH01000006">
    <property type="protein sequence ID" value="PSF37968.1"/>
    <property type="molecule type" value="Genomic_DNA"/>
</dbReference>
<evidence type="ECO:0000256" key="4">
    <source>
        <dbReference type="SAM" id="MobiDB-lite"/>
    </source>
</evidence>
<dbReference type="Gene3D" id="1.25.40.10">
    <property type="entry name" value="Tetratricopeptide repeat domain"/>
    <property type="match status" value="1"/>
</dbReference>
<evidence type="ECO:0000256" key="3">
    <source>
        <dbReference type="PROSITE-ProRule" id="PRU00339"/>
    </source>
</evidence>
<dbReference type="AlphaFoldDB" id="A0A2T1LZY1"/>
<evidence type="ECO:0000256" key="2">
    <source>
        <dbReference type="ARBA" id="ARBA00022738"/>
    </source>
</evidence>
<gene>
    <name evidence="7" type="ORF">C7H19_08315</name>
</gene>
<sequence length="406" mass="45083">MMRYRFSILLILWVSCLGLSLSSQSPTGVKGLLSDVANAQTEANSNPTPDPSGTTDSQAKYNRLMDEGYNAFNRKEYKKALQNFQQALALRPNDLAATNAIKSVESLANSNSSLPLNPTADPPQNTAPRVQKTSPIPLYLGAGLLTLAAAGALLSLASKFRSSLPNIKIPTTDRYYDRNKKRKRPSPPESNPSDNGTFNVNHASQTDNNSFNFSRFDEDVNFEDTTSIIQTPSRIPNADLILQLIGELGDPEPRTRRRAIWKLAQMSDSRSMQPLVNVMADADSYERSLILEALSQICTRTLRPLNQALAISLSDKNPQVRKNAIRDLTRIYDIMSQITQTICHALDDSDEEVQETAKWAMKQLNIPLPPKLDFTSVEVEQNEGGFDSDNIEEASYTEEVKEAKKD</sequence>
<dbReference type="GO" id="GO:0030089">
    <property type="term" value="C:phycobilisome"/>
    <property type="evidence" value="ECO:0007669"/>
    <property type="project" value="UniProtKB-KW"/>
</dbReference>
<feature type="region of interest" description="Disordered" evidence="4">
    <location>
        <begin position="171"/>
        <end position="210"/>
    </location>
</feature>
<accession>A0A2T1LZY1</accession>
<dbReference type="InterPro" id="IPR011990">
    <property type="entry name" value="TPR-like_helical_dom_sf"/>
</dbReference>
<dbReference type="PROSITE" id="PS50005">
    <property type="entry name" value="TPR"/>
    <property type="match status" value="1"/>
</dbReference>
<dbReference type="SUPFAM" id="SSF48371">
    <property type="entry name" value="ARM repeat"/>
    <property type="match status" value="1"/>
</dbReference>
<evidence type="ECO:0000256" key="6">
    <source>
        <dbReference type="SAM" id="SignalP"/>
    </source>
</evidence>
<evidence type="ECO:0000313" key="7">
    <source>
        <dbReference type="EMBL" id="PSF37968.1"/>
    </source>
</evidence>
<keyword evidence="5" id="KW-0812">Transmembrane</keyword>